<dbReference type="EMBL" id="DF967986">
    <property type="protein sequence ID" value="GAO99210.1"/>
    <property type="molecule type" value="Genomic_DNA"/>
</dbReference>
<evidence type="ECO:0000256" key="1">
    <source>
        <dbReference type="SAM" id="Phobius"/>
    </source>
</evidence>
<dbReference type="Proteomes" id="UP000253891">
    <property type="component" value="Unassembled WGS sequence"/>
</dbReference>
<sequence length="61" mass="6608">MIALIGLALVFIGIIILIFGSIAPLLRLYFGDKSVITQIIWGSLIFILGAIILLINAIHMS</sequence>
<accession>A0A0K8MFC1</accession>
<keyword evidence="3" id="KW-1185">Reference proteome</keyword>
<feature type="transmembrane region" description="Helical" evidence="1">
    <location>
        <begin position="36"/>
        <end position="58"/>
    </location>
</feature>
<name>A0A0K8MFC1_9LACO</name>
<dbReference type="STRING" id="157463.GCA_001047075_00133"/>
<evidence type="ECO:0000313" key="2">
    <source>
        <dbReference type="EMBL" id="GAO99210.1"/>
    </source>
</evidence>
<dbReference type="AlphaFoldDB" id="A0A0K8MFC1"/>
<gene>
    <name evidence="2" type="ORF">FFIC_090340</name>
</gene>
<evidence type="ECO:0000313" key="3">
    <source>
        <dbReference type="Proteomes" id="UP000253891"/>
    </source>
</evidence>
<reference evidence="2 3" key="1">
    <citation type="journal article" date="2015" name="BMC Genomics">
        <title>Comparative genomics of Fructobacillus spp. and Leuconostoc spp. reveals niche-specific evolution of Fructobacillus spp.</title>
        <authorList>
            <person name="Endo A."/>
            <person name="Tanizawa Y."/>
            <person name="Tanaka N."/>
            <person name="Maeno S."/>
            <person name="Kumar H."/>
            <person name="Shiwa Y."/>
            <person name="Okada S."/>
            <person name="Yoshikawa H."/>
            <person name="Dicks L."/>
            <person name="Nakagawa J."/>
            <person name="Arita M."/>
        </authorList>
    </citation>
    <scope>NUCLEOTIDE SEQUENCE [LARGE SCALE GENOMIC DNA]</scope>
    <source>
        <strain evidence="2 3">JCM 12225</strain>
    </source>
</reference>
<keyword evidence="1" id="KW-1133">Transmembrane helix</keyword>
<dbReference type="RefSeq" id="WP_061992637.1">
    <property type="nucleotide sequence ID" value="NZ_DF967986.1"/>
</dbReference>
<keyword evidence="1" id="KW-0812">Transmembrane</keyword>
<feature type="transmembrane region" description="Helical" evidence="1">
    <location>
        <begin position="7"/>
        <end position="30"/>
    </location>
</feature>
<proteinExistence type="predicted"/>
<keyword evidence="1" id="KW-0472">Membrane</keyword>
<organism evidence="2 3">
    <name type="scientific">Fructobacillus ficulneus</name>
    <dbReference type="NCBI Taxonomy" id="157463"/>
    <lineage>
        <taxon>Bacteria</taxon>
        <taxon>Bacillati</taxon>
        <taxon>Bacillota</taxon>
        <taxon>Bacilli</taxon>
        <taxon>Lactobacillales</taxon>
        <taxon>Lactobacillaceae</taxon>
        <taxon>Fructobacillus</taxon>
    </lineage>
</organism>
<protein>
    <submittedName>
        <fullName evidence="2">Uncharacterized protein</fullName>
    </submittedName>
</protein>